<evidence type="ECO:0000313" key="3">
    <source>
        <dbReference type="Proteomes" id="UP000008281"/>
    </source>
</evidence>
<dbReference type="AlphaFoldDB" id="E3MRP9"/>
<dbReference type="EMBL" id="DS268470">
    <property type="protein sequence ID" value="EFP08014.1"/>
    <property type="molecule type" value="Genomic_DNA"/>
</dbReference>
<sequence>MSSEFPLFRLPLIVLNHGLKLMTPFEIISLSLCSKRCKTVCQSLRNQLKCKEKAVKFQLKFSKKREIRMEFNYYPNIRWILSIFQVSEKDEIGFSRNDLFVTNWIPTEEDTPQEQIRENNSMVNRYLKVYISNDYDIFILRKYIDHLSYIFNITLTNLELHSQDFARDENEIIIDSYTAGHKYGATLIFNFFGNILSFSKILQMSIRCFPGLKNGTLVEILKVIEFLKVLKEV</sequence>
<dbReference type="Proteomes" id="UP000008281">
    <property type="component" value="Unassembled WGS sequence"/>
</dbReference>
<name>E3MRP9_CAERE</name>
<accession>E3MRP9</accession>
<feature type="domain" description="F-box" evidence="1">
    <location>
        <begin position="8"/>
        <end position="46"/>
    </location>
</feature>
<proteinExistence type="predicted"/>
<dbReference type="InterPro" id="IPR053222">
    <property type="entry name" value="Zygotic_Embryogenesis-Asso"/>
</dbReference>
<reference evidence="2" key="1">
    <citation type="submission" date="2007-07" db="EMBL/GenBank/DDBJ databases">
        <title>PCAP assembly of the Caenorhabditis remanei genome.</title>
        <authorList>
            <consortium name="The Caenorhabditis remanei Sequencing Consortium"/>
            <person name="Wilson R.K."/>
        </authorList>
    </citation>
    <scope>NUCLEOTIDE SEQUENCE [LARGE SCALE GENOMIC DNA]</scope>
    <source>
        <strain evidence="2">PB4641</strain>
    </source>
</reference>
<gene>
    <name evidence="2" type="ORF">CRE_14787</name>
</gene>
<dbReference type="PANTHER" id="PTHR22899">
    <property type="entry name" value="CYCLIN-RELATED F-BOX FAMILY"/>
    <property type="match status" value="1"/>
</dbReference>
<keyword evidence="3" id="KW-1185">Reference proteome</keyword>
<organism evidence="3">
    <name type="scientific">Caenorhabditis remanei</name>
    <name type="common">Caenorhabditis vulgaris</name>
    <dbReference type="NCBI Taxonomy" id="31234"/>
    <lineage>
        <taxon>Eukaryota</taxon>
        <taxon>Metazoa</taxon>
        <taxon>Ecdysozoa</taxon>
        <taxon>Nematoda</taxon>
        <taxon>Chromadorea</taxon>
        <taxon>Rhabditida</taxon>
        <taxon>Rhabditina</taxon>
        <taxon>Rhabditomorpha</taxon>
        <taxon>Rhabditoidea</taxon>
        <taxon>Rhabditidae</taxon>
        <taxon>Peloderinae</taxon>
        <taxon>Caenorhabditis</taxon>
    </lineage>
</organism>
<dbReference type="Pfam" id="PF00646">
    <property type="entry name" value="F-box"/>
    <property type="match status" value="1"/>
</dbReference>
<dbReference type="InParanoid" id="E3MRP9"/>
<evidence type="ECO:0000313" key="2">
    <source>
        <dbReference type="EMBL" id="EFP08014.1"/>
    </source>
</evidence>
<dbReference type="HOGENOM" id="CLU_1190817_0_0_1"/>
<dbReference type="InterPro" id="IPR001810">
    <property type="entry name" value="F-box_dom"/>
</dbReference>
<protein>
    <recommendedName>
        <fullName evidence="1">F-box domain-containing protein</fullName>
    </recommendedName>
</protein>
<evidence type="ECO:0000259" key="1">
    <source>
        <dbReference type="Pfam" id="PF00646"/>
    </source>
</evidence>